<keyword evidence="5" id="KW-0378">Hydrolase</keyword>
<proteinExistence type="predicted"/>
<evidence type="ECO:0000313" key="13">
    <source>
        <dbReference type="Proteomes" id="UP000027265"/>
    </source>
</evidence>
<dbReference type="GO" id="GO:0016787">
    <property type="term" value="F:hydrolase activity"/>
    <property type="evidence" value="ECO:0007669"/>
    <property type="project" value="UniProtKB-KW"/>
</dbReference>
<dbReference type="InParanoid" id="A0A067P8Z0"/>
<keyword evidence="9" id="KW-0239">DNA-directed DNA polymerase</keyword>
<dbReference type="HOGENOM" id="CLU_085149_2_2_1"/>
<accession>A0A067P8Z0</accession>
<keyword evidence="9" id="KW-0808">Transferase</keyword>
<dbReference type="GO" id="GO:0006310">
    <property type="term" value="P:DNA recombination"/>
    <property type="evidence" value="ECO:0007669"/>
    <property type="project" value="UniProtKB-KW"/>
</dbReference>
<evidence type="ECO:0000256" key="8">
    <source>
        <dbReference type="ARBA" id="ARBA00022918"/>
    </source>
</evidence>
<dbReference type="GO" id="GO:0004519">
    <property type="term" value="F:endonuclease activity"/>
    <property type="evidence" value="ECO:0007669"/>
    <property type="project" value="UniProtKB-KW"/>
</dbReference>
<feature type="domain" description="Retroviral polymerase SH3-like" evidence="11">
    <location>
        <begin position="55"/>
        <end position="88"/>
    </location>
</feature>
<name>A0A067P8Z0_9AGAM</name>
<dbReference type="Proteomes" id="UP000027265">
    <property type="component" value="Unassembled WGS sequence"/>
</dbReference>
<organism evidence="12 13">
    <name type="scientific">Jaapia argillacea MUCL 33604</name>
    <dbReference type="NCBI Taxonomy" id="933084"/>
    <lineage>
        <taxon>Eukaryota</taxon>
        <taxon>Fungi</taxon>
        <taxon>Dikarya</taxon>
        <taxon>Basidiomycota</taxon>
        <taxon>Agaricomycotina</taxon>
        <taxon>Agaricomycetes</taxon>
        <taxon>Agaricomycetidae</taxon>
        <taxon>Jaapiales</taxon>
        <taxon>Jaapiaceae</taxon>
        <taxon>Jaapia</taxon>
    </lineage>
</organism>
<keyword evidence="4" id="KW-0255">Endonuclease</keyword>
<dbReference type="GO" id="GO:0046872">
    <property type="term" value="F:metal ion binding"/>
    <property type="evidence" value="ECO:0007669"/>
    <property type="project" value="UniProtKB-KW"/>
</dbReference>
<evidence type="ECO:0000256" key="6">
    <source>
        <dbReference type="ARBA" id="ARBA00022842"/>
    </source>
</evidence>
<dbReference type="PANTHER" id="PTHR42648:SF11">
    <property type="entry name" value="TRANSPOSON TY4-P GAG-POL POLYPROTEIN"/>
    <property type="match status" value="1"/>
</dbReference>
<dbReference type="PANTHER" id="PTHR42648">
    <property type="entry name" value="TRANSPOSASE, PUTATIVE-RELATED"/>
    <property type="match status" value="1"/>
</dbReference>
<dbReference type="GO" id="GO:0003887">
    <property type="term" value="F:DNA-directed DNA polymerase activity"/>
    <property type="evidence" value="ECO:0007669"/>
    <property type="project" value="UniProtKB-KW"/>
</dbReference>
<keyword evidence="6" id="KW-0460">Magnesium</keyword>
<keyword evidence="3" id="KW-0479">Metal-binding</keyword>
<keyword evidence="10" id="KW-0233">DNA recombination</keyword>
<dbReference type="OrthoDB" id="2640446at2759"/>
<keyword evidence="13" id="KW-1185">Reference proteome</keyword>
<keyword evidence="7" id="KW-0229">DNA integration</keyword>
<evidence type="ECO:0000256" key="5">
    <source>
        <dbReference type="ARBA" id="ARBA00022801"/>
    </source>
</evidence>
<sequence length="88" mass="9900">MLHASGLPQFLWREAAMHAIWLKNCTVMKALDGVTPLEALFREKLDLSKLAVWGCQAWVHDSTRSKLDGCAKEGCWVGFDMQSKGHQI</sequence>
<evidence type="ECO:0000256" key="9">
    <source>
        <dbReference type="ARBA" id="ARBA00022932"/>
    </source>
</evidence>
<evidence type="ECO:0000313" key="12">
    <source>
        <dbReference type="EMBL" id="KDQ50305.1"/>
    </source>
</evidence>
<evidence type="ECO:0000256" key="4">
    <source>
        <dbReference type="ARBA" id="ARBA00022759"/>
    </source>
</evidence>
<evidence type="ECO:0000256" key="2">
    <source>
        <dbReference type="ARBA" id="ARBA00022722"/>
    </source>
</evidence>
<reference evidence="13" key="1">
    <citation type="journal article" date="2014" name="Proc. Natl. Acad. Sci. U.S.A.">
        <title>Extensive sampling of basidiomycete genomes demonstrates inadequacy of the white-rot/brown-rot paradigm for wood decay fungi.</title>
        <authorList>
            <person name="Riley R."/>
            <person name="Salamov A.A."/>
            <person name="Brown D.W."/>
            <person name="Nagy L.G."/>
            <person name="Floudas D."/>
            <person name="Held B.W."/>
            <person name="Levasseur A."/>
            <person name="Lombard V."/>
            <person name="Morin E."/>
            <person name="Otillar R."/>
            <person name="Lindquist E.A."/>
            <person name="Sun H."/>
            <person name="LaButti K.M."/>
            <person name="Schmutz J."/>
            <person name="Jabbour D."/>
            <person name="Luo H."/>
            <person name="Baker S.E."/>
            <person name="Pisabarro A.G."/>
            <person name="Walton J.D."/>
            <person name="Blanchette R.A."/>
            <person name="Henrissat B."/>
            <person name="Martin F."/>
            <person name="Cullen D."/>
            <person name="Hibbett D.S."/>
            <person name="Grigoriev I.V."/>
        </authorList>
    </citation>
    <scope>NUCLEOTIDE SEQUENCE [LARGE SCALE GENOMIC DNA]</scope>
    <source>
        <strain evidence="13">MUCL 33604</strain>
    </source>
</reference>
<dbReference type="InterPro" id="IPR057670">
    <property type="entry name" value="SH3_retrovirus"/>
</dbReference>
<keyword evidence="2" id="KW-0540">Nuclease</keyword>
<evidence type="ECO:0000259" key="11">
    <source>
        <dbReference type="Pfam" id="PF25597"/>
    </source>
</evidence>
<evidence type="ECO:0000256" key="3">
    <source>
        <dbReference type="ARBA" id="ARBA00022723"/>
    </source>
</evidence>
<dbReference type="EMBL" id="KL197762">
    <property type="protein sequence ID" value="KDQ50305.1"/>
    <property type="molecule type" value="Genomic_DNA"/>
</dbReference>
<dbReference type="InterPro" id="IPR039537">
    <property type="entry name" value="Retrotran_Ty1/copia-like"/>
</dbReference>
<dbReference type="Pfam" id="PF25597">
    <property type="entry name" value="SH3_retrovirus"/>
    <property type="match status" value="1"/>
</dbReference>
<dbReference type="GO" id="GO:0015074">
    <property type="term" value="P:DNA integration"/>
    <property type="evidence" value="ECO:0007669"/>
    <property type="project" value="UniProtKB-KW"/>
</dbReference>
<dbReference type="AlphaFoldDB" id="A0A067P8Z0"/>
<evidence type="ECO:0000256" key="1">
    <source>
        <dbReference type="ARBA" id="ARBA00022695"/>
    </source>
</evidence>
<dbReference type="GO" id="GO:0003964">
    <property type="term" value="F:RNA-directed DNA polymerase activity"/>
    <property type="evidence" value="ECO:0007669"/>
    <property type="project" value="UniProtKB-KW"/>
</dbReference>
<keyword evidence="1" id="KW-0548">Nucleotidyltransferase</keyword>
<keyword evidence="8" id="KW-0695">RNA-directed DNA polymerase</keyword>
<gene>
    <name evidence="12" type="ORF">JAAARDRAFT_142187</name>
</gene>
<evidence type="ECO:0000256" key="7">
    <source>
        <dbReference type="ARBA" id="ARBA00022908"/>
    </source>
</evidence>
<evidence type="ECO:0000256" key="10">
    <source>
        <dbReference type="ARBA" id="ARBA00023172"/>
    </source>
</evidence>
<protein>
    <recommendedName>
        <fullName evidence="11">Retroviral polymerase SH3-like domain-containing protein</fullName>
    </recommendedName>
</protein>